<accession>A0A0S1B3Z0</accession>
<evidence type="ECO:0000313" key="3">
    <source>
        <dbReference type="Proteomes" id="UP000061010"/>
    </source>
</evidence>
<keyword evidence="1 2" id="KW-0812">Transmembrane</keyword>
<sequence>MAWLSLLLFLPWFAVMAALYWWFPRHPRHRARTVYDTAMLVLALLVSIGLMHWGYRIGAAEMDADSLWRQILAVLYAYGGFLAVMVLALLLRPRVLYRA</sequence>
<dbReference type="Proteomes" id="UP000061010">
    <property type="component" value="Chromosome"/>
</dbReference>
<keyword evidence="1" id="KW-0472">Membrane</keyword>
<dbReference type="OrthoDB" id="6054159at2"/>
<keyword evidence="1" id="KW-1133">Transmembrane helix</keyword>
<dbReference type="PATRIC" id="fig|128780.6.peg.3385"/>
<feature type="transmembrane region" description="Helical" evidence="1">
    <location>
        <begin position="35"/>
        <end position="55"/>
    </location>
</feature>
<name>A0A0S1B3Z0_9GAMM</name>
<feature type="transmembrane region" description="Helical" evidence="1">
    <location>
        <begin position="67"/>
        <end position="91"/>
    </location>
</feature>
<proteinExistence type="predicted"/>
<evidence type="ECO:0000256" key="1">
    <source>
        <dbReference type="SAM" id="Phobius"/>
    </source>
</evidence>
<gene>
    <name evidence="2" type="ORF">AOT14_33460</name>
</gene>
<organism evidence="2 3">
    <name type="scientific">Stenotrophomonas acidaminiphila</name>
    <dbReference type="NCBI Taxonomy" id="128780"/>
    <lineage>
        <taxon>Bacteria</taxon>
        <taxon>Pseudomonadati</taxon>
        <taxon>Pseudomonadota</taxon>
        <taxon>Gammaproteobacteria</taxon>
        <taxon>Lysobacterales</taxon>
        <taxon>Lysobacteraceae</taxon>
        <taxon>Stenotrophomonas</taxon>
    </lineage>
</organism>
<dbReference type="KEGG" id="sacz:AOT14_33460"/>
<keyword evidence="3" id="KW-1185">Reference proteome</keyword>
<protein>
    <submittedName>
        <fullName evidence="2">Transmembrane protein</fullName>
    </submittedName>
</protein>
<reference evidence="2 3" key="1">
    <citation type="journal article" date="2015" name="Genome Announc.">
        <title>Complete Genome Sequencing of Stenotrophomonas acidaminiphila ZAC14D2_NAIMI4_2, a Multidrug-Resistant Strain Isolated from Sediments of a Polluted River in Mexico, Uncovers New Antibiotic Resistance Genes and a Novel Class-II Lasso Peptide Biosynthesis Gene Cluster.</title>
        <authorList>
            <person name="Vinuesa P."/>
            <person name="Ochoa-Sanchez L.E."/>
        </authorList>
    </citation>
    <scope>NUCLEOTIDE SEQUENCE [LARGE SCALE GENOMIC DNA]</scope>
    <source>
        <strain evidence="2 3">ZAC14D2_NAIMI4_2</strain>
    </source>
</reference>
<dbReference type="AlphaFoldDB" id="A0A0S1B3Z0"/>
<dbReference type="EMBL" id="CP012900">
    <property type="protein sequence ID" value="ALJ29686.1"/>
    <property type="molecule type" value="Genomic_DNA"/>
</dbReference>
<feature type="transmembrane region" description="Helical" evidence="1">
    <location>
        <begin position="6"/>
        <end position="23"/>
    </location>
</feature>
<evidence type="ECO:0000313" key="2">
    <source>
        <dbReference type="EMBL" id="ALJ29686.1"/>
    </source>
</evidence>